<reference evidence="3 4" key="1">
    <citation type="journal article" date="2008" name="Int. J. Syst. Evol. Microbiol.">
        <title>Description of Roseateles aquatilis sp. nov. and Roseateles terrae sp. nov., in the class Betaproteobacteria, and emended description of the genus Roseateles.</title>
        <authorList>
            <person name="Gomila M."/>
            <person name="Bowien B."/>
            <person name="Falsen E."/>
            <person name="Moore E.R."/>
            <person name="Lalucat J."/>
        </authorList>
    </citation>
    <scope>NUCLEOTIDE SEQUENCE [LARGE SCALE GENOMIC DNA]</scope>
    <source>
        <strain evidence="3 4">CCUG 48205</strain>
    </source>
</reference>
<dbReference type="OrthoDB" id="228033at2"/>
<keyword evidence="1" id="KW-0812">Transmembrane</keyword>
<dbReference type="RefSeq" id="WP_088387026.1">
    <property type="nucleotide sequence ID" value="NZ_NIOF01000012.1"/>
</dbReference>
<comment type="caution">
    <text evidence="3">The sequence shown here is derived from an EMBL/GenBank/DDBJ whole genome shotgun (WGS) entry which is preliminary data.</text>
</comment>
<protein>
    <recommendedName>
        <fullName evidence="2">DUF4178 domain-containing protein</fullName>
    </recommendedName>
</protein>
<proteinExistence type="predicted"/>
<organism evidence="3 4">
    <name type="scientific">Roseateles aquatilis</name>
    <dbReference type="NCBI Taxonomy" id="431061"/>
    <lineage>
        <taxon>Bacteria</taxon>
        <taxon>Pseudomonadati</taxon>
        <taxon>Pseudomonadota</taxon>
        <taxon>Betaproteobacteria</taxon>
        <taxon>Burkholderiales</taxon>
        <taxon>Sphaerotilaceae</taxon>
        <taxon>Roseateles</taxon>
    </lineage>
</organism>
<feature type="domain" description="DUF4178" evidence="2">
    <location>
        <begin position="297"/>
        <end position="429"/>
    </location>
</feature>
<keyword evidence="1" id="KW-1133">Transmembrane helix</keyword>
<evidence type="ECO:0000313" key="3">
    <source>
        <dbReference type="EMBL" id="OWQ85723.1"/>
    </source>
</evidence>
<dbReference type="EMBL" id="NIOF01000012">
    <property type="protein sequence ID" value="OWQ85723.1"/>
    <property type="molecule type" value="Genomic_DNA"/>
</dbReference>
<evidence type="ECO:0000313" key="4">
    <source>
        <dbReference type="Proteomes" id="UP000197468"/>
    </source>
</evidence>
<feature type="domain" description="DUF4178" evidence="2">
    <location>
        <begin position="64"/>
        <end position="207"/>
    </location>
</feature>
<accession>A0A246IZF0</accession>
<evidence type="ECO:0000256" key="1">
    <source>
        <dbReference type="SAM" id="Phobius"/>
    </source>
</evidence>
<dbReference type="AlphaFoldDB" id="A0A246IZF0"/>
<dbReference type="Pfam" id="PF13785">
    <property type="entry name" value="DUF4178"/>
    <property type="match status" value="2"/>
</dbReference>
<sequence length="533" mass="57749">MATPSPQRRWQALCPNCGAPVEFASAASASAVCSFCRSTLLREGDALRKIGTSSELFEDYSPLQLGAAGRHAGAPFVVVGRLQMSYADGSWNEWHILFDAGADGAPRSGWLAEDNGSFVISFESPLNERAPDPAQLRPGGLQMLAGSAWQVASIVDATLAAAEGELPHPPRLQQRYPVVDLRNTQNEVATLEYADPARPTWSVGRPVALADLALTGLRAESGATLASRSMPCPNCGAALEPKLETTQSIVCGQCHSVVDIAKGAGADLSAYRQNNGGEPQIPLGTTGQLALSGGTPKPWQVVGYLERCDLPESSEDEQTFWREYLLFNRMEGFAFLVDTEDGWSVVRPITGAPAKSGGGTVQWQDKPFKQKWRYTAKVTYVLGEFYWRIAREERALVTDYEWRNGSRLELLSSEQVGNELTWSHGRAMEADEVRRAFALADDKMPTLRRDVASGMDQGRILRWFIIALVVMVVLFALLKACSSDSCQTYKDSYGETSAEYQQCKRSSRGSGVGYIGSSGGSYGGYSSGGGGHK</sequence>
<dbReference type="InterPro" id="IPR025235">
    <property type="entry name" value="DUF4178"/>
</dbReference>
<keyword evidence="4" id="KW-1185">Reference proteome</keyword>
<name>A0A246IZF0_9BURK</name>
<dbReference type="Proteomes" id="UP000197468">
    <property type="component" value="Unassembled WGS sequence"/>
</dbReference>
<feature type="transmembrane region" description="Helical" evidence="1">
    <location>
        <begin position="460"/>
        <end position="478"/>
    </location>
</feature>
<evidence type="ECO:0000259" key="2">
    <source>
        <dbReference type="Pfam" id="PF13785"/>
    </source>
</evidence>
<keyword evidence="1" id="KW-0472">Membrane</keyword>
<gene>
    <name evidence="3" type="ORF">CDN99_21850</name>
</gene>